<dbReference type="AlphaFoldDB" id="A0A918P853"/>
<keyword evidence="4" id="KW-0807">Transducer</keyword>
<dbReference type="Gene3D" id="6.10.340.10">
    <property type="match status" value="1"/>
</dbReference>
<dbReference type="RefSeq" id="WP_189619060.1">
    <property type="nucleotide sequence ID" value="NZ_BMZA01000001.1"/>
</dbReference>
<evidence type="ECO:0000256" key="4">
    <source>
        <dbReference type="PROSITE-ProRule" id="PRU00284"/>
    </source>
</evidence>
<dbReference type="PRINTS" id="PR00260">
    <property type="entry name" value="CHEMTRNSDUCR"/>
</dbReference>
<feature type="transmembrane region" description="Helical" evidence="6">
    <location>
        <begin position="178"/>
        <end position="202"/>
    </location>
</feature>
<evidence type="ECO:0000313" key="9">
    <source>
        <dbReference type="EMBL" id="GGY89628.1"/>
    </source>
</evidence>
<sequence>MIKDQIRRASGRLVALIVVAVLLTALAVAQVRFGGPIQRKHALQDEMLADILPPPAYVVEPYLLATLAAEDPRQAAPALADMARLKAEFEQRKAYWAGAAVPETVRPQLGRVIATADVFWNAVDSRFAPAVRAGDAEQVRRIHRTVLAPIYDRQHQDVVALVALSRQVSEAAMVRDRWTVGILLALSALAGLGVVGSILWAARVLQQRMIAPLSQNVRLIGSLAGGSYDMAIDGLSRTDEFGSMARAMEVFRKSGIAKREADAAQQAVVRALTSGLRKLAEKDLEYRIEDEDFPAAYEQLRENFNSALEALAGVMGTVRVGAGSVMRAIAEIRAASDDLAVRNQQQAASLEETAAAMNHVNGRVRQYAGTAADAQEAISGAHRRASEGGEVVREAIGAMAMIEQSSQQISSIINVIDGIAFQTNLLALNAGVEAARAGDAGKGFAVVANEVRALAQRSADAAQDIKALIDKSSTQVGHGVELVGQTGTKLEEIVAQVGELHALIGRMTDSARDQASSLDQVNTAVNEMDRMTQQNAAMVEETTAATRSLESEAQSLTRMMSTFRTRINEDRPQGAVVDQAMRRSSSVGVAIGPPPGRSPYSAAA</sequence>
<dbReference type="InterPro" id="IPR003660">
    <property type="entry name" value="HAMP_dom"/>
</dbReference>
<evidence type="ECO:0000256" key="6">
    <source>
        <dbReference type="SAM" id="Phobius"/>
    </source>
</evidence>
<dbReference type="PROSITE" id="PS50111">
    <property type="entry name" value="CHEMOTAXIS_TRANSDUC_2"/>
    <property type="match status" value="1"/>
</dbReference>
<keyword evidence="6" id="KW-0812">Transmembrane</keyword>
<dbReference type="PROSITE" id="PS50885">
    <property type="entry name" value="HAMP"/>
    <property type="match status" value="1"/>
</dbReference>
<dbReference type="GO" id="GO:0004888">
    <property type="term" value="F:transmembrane signaling receptor activity"/>
    <property type="evidence" value="ECO:0007669"/>
    <property type="project" value="InterPro"/>
</dbReference>
<organism evidence="9 10">
    <name type="scientific">Novosphingobium colocasiae</name>
    <dbReference type="NCBI Taxonomy" id="1256513"/>
    <lineage>
        <taxon>Bacteria</taxon>
        <taxon>Pseudomonadati</taxon>
        <taxon>Pseudomonadota</taxon>
        <taxon>Alphaproteobacteria</taxon>
        <taxon>Sphingomonadales</taxon>
        <taxon>Sphingomonadaceae</taxon>
        <taxon>Novosphingobium</taxon>
    </lineage>
</organism>
<dbReference type="Pfam" id="PF00015">
    <property type="entry name" value="MCPsignal"/>
    <property type="match status" value="1"/>
</dbReference>
<keyword evidence="6" id="KW-0472">Membrane</keyword>
<evidence type="ECO:0000256" key="1">
    <source>
        <dbReference type="ARBA" id="ARBA00004370"/>
    </source>
</evidence>
<dbReference type="Pfam" id="PF00672">
    <property type="entry name" value="HAMP"/>
    <property type="match status" value="1"/>
</dbReference>
<dbReference type="GO" id="GO:0016020">
    <property type="term" value="C:membrane"/>
    <property type="evidence" value="ECO:0007669"/>
    <property type="project" value="UniProtKB-SubCell"/>
</dbReference>
<comment type="similarity">
    <text evidence="3">Belongs to the methyl-accepting chemotaxis (MCP) protein family.</text>
</comment>
<dbReference type="InterPro" id="IPR004090">
    <property type="entry name" value="Chemotax_Me-accpt_rcpt"/>
</dbReference>
<dbReference type="PANTHER" id="PTHR43531">
    <property type="entry name" value="PROTEIN ICFG"/>
    <property type="match status" value="1"/>
</dbReference>
<dbReference type="SMART" id="SM00283">
    <property type="entry name" value="MA"/>
    <property type="match status" value="1"/>
</dbReference>
<reference evidence="9" key="2">
    <citation type="submission" date="2020-09" db="EMBL/GenBank/DDBJ databases">
        <authorList>
            <person name="Sun Q."/>
            <person name="Kim S."/>
        </authorList>
    </citation>
    <scope>NUCLEOTIDE SEQUENCE</scope>
    <source>
        <strain evidence="9">KCTC 32255</strain>
    </source>
</reference>
<feature type="domain" description="Methyl-accepting transducer" evidence="7">
    <location>
        <begin position="321"/>
        <end position="550"/>
    </location>
</feature>
<dbReference type="GO" id="GO:0006935">
    <property type="term" value="P:chemotaxis"/>
    <property type="evidence" value="ECO:0007669"/>
    <property type="project" value="UniProtKB-KW"/>
</dbReference>
<evidence type="ECO:0000313" key="10">
    <source>
        <dbReference type="Proteomes" id="UP000648075"/>
    </source>
</evidence>
<dbReference type="SUPFAM" id="SSF58104">
    <property type="entry name" value="Methyl-accepting chemotaxis protein (MCP) signaling domain"/>
    <property type="match status" value="1"/>
</dbReference>
<proteinExistence type="inferred from homology"/>
<dbReference type="EMBL" id="BMZA01000001">
    <property type="protein sequence ID" value="GGY89628.1"/>
    <property type="molecule type" value="Genomic_DNA"/>
</dbReference>
<dbReference type="FunFam" id="1.10.287.950:FF:000001">
    <property type="entry name" value="Methyl-accepting chemotaxis sensory transducer"/>
    <property type="match status" value="1"/>
</dbReference>
<dbReference type="CDD" id="cd11386">
    <property type="entry name" value="MCP_signal"/>
    <property type="match status" value="1"/>
</dbReference>
<dbReference type="PANTHER" id="PTHR43531:SF11">
    <property type="entry name" value="METHYL-ACCEPTING CHEMOTAXIS PROTEIN 3"/>
    <property type="match status" value="1"/>
</dbReference>
<reference evidence="9" key="1">
    <citation type="journal article" date="2014" name="Int. J. Syst. Evol. Microbiol.">
        <title>Complete genome sequence of Corynebacterium casei LMG S-19264T (=DSM 44701T), isolated from a smear-ripened cheese.</title>
        <authorList>
            <consortium name="US DOE Joint Genome Institute (JGI-PGF)"/>
            <person name="Walter F."/>
            <person name="Albersmeier A."/>
            <person name="Kalinowski J."/>
            <person name="Ruckert C."/>
        </authorList>
    </citation>
    <scope>NUCLEOTIDE SEQUENCE</scope>
    <source>
        <strain evidence="9">KCTC 32255</strain>
    </source>
</reference>
<accession>A0A918P853</accession>
<evidence type="ECO:0000256" key="3">
    <source>
        <dbReference type="ARBA" id="ARBA00029447"/>
    </source>
</evidence>
<feature type="region of interest" description="Disordered" evidence="5">
    <location>
        <begin position="585"/>
        <end position="604"/>
    </location>
</feature>
<feature type="domain" description="HAMP" evidence="8">
    <location>
        <begin position="263"/>
        <end position="316"/>
    </location>
</feature>
<evidence type="ECO:0000256" key="2">
    <source>
        <dbReference type="ARBA" id="ARBA00022500"/>
    </source>
</evidence>
<dbReference type="SUPFAM" id="SSF158472">
    <property type="entry name" value="HAMP domain-like"/>
    <property type="match status" value="1"/>
</dbReference>
<dbReference type="Proteomes" id="UP000648075">
    <property type="component" value="Unassembled WGS sequence"/>
</dbReference>
<comment type="caution">
    <text evidence="9">The sequence shown here is derived from an EMBL/GenBank/DDBJ whole genome shotgun (WGS) entry which is preliminary data.</text>
</comment>
<keyword evidence="2" id="KW-0145">Chemotaxis</keyword>
<comment type="subcellular location">
    <subcellularLocation>
        <location evidence="1">Membrane</location>
    </subcellularLocation>
</comment>
<keyword evidence="6" id="KW-1133">Transmembrane helix</keyword>
<dbReference type="GO" id="GO:0007165">
    <property type="term" value="P:signal transduction"/>
    <property type="evidence" value="ECO:0007669"/>
    <property type="project" value="UniProtKB-KW"/>
</dbReference>
<dbReference type="InterPro" id="IPR051310">
    <property type="entry name" value="MCP_chemotaxis"/>
</dbReference>
<dbReference type="SMART" id="SM00304">
    <property type="entry name" value="HAMP"/>
    <property type="match status" value="2"/>
</dbReference>
<name>A0A918P853_9SPHN</name>
<evidence type="ECO:0000259" key="8">
    <source>
        <dbReference type="PROSITE" id="PS50885"/>
    </source>
</evidence>
<evidence type="ECO:0000259" key="7">
    <source>
        <dbReference type="PROSITE" id="PS50111"/>
    </source>
</evidence>
<dbReference type="Gene3D" id="1.10.287.950">
    <property type="entry name" value="Methyl-accepting chemotaxis protein"/>
    <property type="match status" value="1"/>
</dbReference>
<gene>
    <name evidence="9" type="ORF">GCM10011614_00110</name>
</gene>
<protein>
    <submittedName>
        <fullName evidence="9">Methyl-accepting chemotaxis protein</fullName>
    </submittedName>
</protein>
<keyword evidence="10" id="KW-1185">Reference proteome</keyword>
<dbReference type="InterPro" id="IPR004089">
    <property type="entry name" value="MCPsignal_dom"/>
</dbReference>
<evidence type="ECO:0000256" key="5">
    <source>
        <dbReference type="SAM" id="MobiDB-lite"/>
    </source>
</evidence>